<evidence type="ECO:0000313" key="2">
    <source>
        <dbReference type="EMBL" id="ARQ01900.1"/>
    </source>
</evidence>
<dbReference type="AlphaFoldDB" id="A0A1W6ZX61"/>
<protein>
    <submittedName>
        <fullName evidence="2">Uncharacterized protein</fullName>
    </submittedName>
</protein>
<dbReference type="RefSeq" id="WP_086090295.1">
    <property type="nucleotide sequence ID" value="NZ_CP021112.1"/>
</dbReference>
<gene>
    <name evidence="2" type="ORF">CAK95_24475</name>
</gene>
<dbReference type="Proteomes" id="UP000194137">
    <property type="component" value="Chromosome"/>
</dbReference>
<dbReference type="STRING" id="1235591.CAK95_24475"/>
<dbReference type="KEGG" id="psin:CAK95_24475"/>
<name>A0A1W6ZX61_9HYPH</name>
<reference evidence="2 3" key="1">
    <citation type="submission" date="2017-05" db="EMBL/GenBank/DDBJ databases">
        <title>Full genome sequence of Pseudorhodoplanes sinuspersici.</title>
        <authorList>
            <person name="Dastgheib S.M.M."/>
            <person name="Shavandi M."/>
            <person name="Tirandaz H."/>
        </authorList>
    </citation>
    <scope>NUCLEOTIDE SEQUENCE [LARGE SCALE GENOMIC DNA]</scope>
    <source>
        <strain evidence="2 3">RIPI110</strain>
    </source>
</reference>
<evidence type="ECO:0000313" key="3">
    <source>
        <dbReference type="Proteomes" id="UP000194137"/>
    </source>
</evidence>
<evidence type="ECO:0000256" key="1">
    <source>
        <dbReference type="SAM" id="MobiDB-lite"/>
    </source>
</evidence>
<dbReference type="EMBL" id="CP021112">
    <property type="protein sequence ID" value="ARQ01900.1"/>
    <property type="molecule type" value="Genomic_DNA"/>
</dbReference>
<feature type="region of interest" description="Disordered" evidence="1">
    <location>
        <begin position="67"/>
        <end position="98"/>
    </location>
</feature>
<keyword evidence="3" id="KW-1185">Reference proteome</keyword>
<organism evidence="2 3">
    <name type="scientific">Pseudorhodoplanes sinuspersici</name>
    <dbReference type="NCBI Taxonomy" id="1235591"/>
    <lineage>
        <taxon>Bacteria</taxon>
        <taxon>Pseudomonadati</taxon>
        <taxon>Pseudomonadota</taxon>
        <taxon>Alphaproteobacteria</taxon>
        <taxon>Hyphomicrobiales</taxon>
        <taxon>Pseudorhodoplanes</taxon>
    </lineage>
</organism>
<feature type="compositionally biased region" description="Low complexity" evidence="1">
    <location>
        <begin position="67"/>
        <end position="76"/>
    </location>
</feature>
<proteinExistence type="predicted"/>
<accession>A0A1W6ZX61</accession>
<sequence>MTAAPYTRETVRDIRAMVGQGASTAEVLKKLGWDQEFLKRVCRRHEIEFSWIPSDIVVAPPPPVRPLATRATAAPTQKLRPASIKEETAARSGPRRARYDQLTFSTSPEIAAAVHSRAKSLGVTRSEFLFRLVSTIHARDMWSDLLSSLRSREKEECS</sequence>